<gene>
    <name evidence="12" type="ORF">SAMN05421875_11568</name>
</gene>
<evidence type="ECO:0000256" key="1">
    <source>
        <dbReference type="ARBA" id="ARBA00017146"/>
    </source>
</evidence>
<dbReference type="STRING" id="592050.SAMN05421875_11568"/>
<sequence>MGELTIGGLADEAGVNVETIRYYQRRGLMPEPDRPAHGYRRYGATTVKRVRFIKRAQALGFTLEEIGGLLELDEAHACAETRELASHKLEAIETKLADLAAMRKALTALLCQCDAGAMKGNCPIIHALGAD</sequence>
<dbReference type="Pfam" id="PF00376">
    <property type="entry name" value="MerR"/>
    <property type="match status" value="1"/>
</dbReference>
<keyword evidence="4" id="KW-0479">Metal-binding</keyword>
<keyword evidence="13" id="KW-1185">Reference proteome</keyword>
<dbReference type="PANTHER" id="PTHR30204">
    <property type="entry name" value="REDOX-CYCLING DRUG-SENSING TRANSCRIPTIONAL ACTIVATOR SOXR"/>
    <property type="match status" value="1"/>
</dbReference>
<dbReference type="EMBL" id="FNQJ01000015">
    <property type="protein sequence ID" value="SEA50557.1"/>
    <property type="molecule type" value="Genomic_DNA"/>
</dbReference>
<dbReference type="InterPro" id="IPR015358">
    <property type="entry name" value="Tscrpt_reg_MerR_DNA-bd"/>
</dbReference>
<comment type="function">
    <text evidence="10">Mediates the mercuric-dependent induction of mercury resistance operon. In the absence of mercury MerR represses transcription by binding tightly to the mer operator region; when mercury is present the dimeric complex binds a single ion and becomes a potent transcriptional activator, while remaining bound to the mer site.</text>
</comment>
<dbReference type="PROSITE" id="PS00552">
    <property type="entry name" value="HTH_MERR_1"/>
    <property type="match status" value="1"/>
</dbReference>
<dbReference type="GO" id="GO:0003700">
    <property type="term" value="F:DNA-binding transcription factor activity"/>
    <property type="evidence" value="ECO:0007669"/>
    <property type="project" value="InterPro"/>
</dbReference>
<dbReference type="InterPro" id="IPR000551">
    <property type="entry name" value="MerR-type_HTH_dom"/>
</dbReference>
<evidence type="ECO:0000256" key="10">
    <source>
        <dbReference type="ARBA" id="ARBA00024874"/>
    </source>
</evidence>
<keyword evidence="6" id="KW-0805">Transcription regulation</keyword>
<dbReference type="RefSeq" id="WP_092698661.1">
    <property type="nucleotide sequence ID" value="NZ_CAXIQM010000080.1"/>
</dbReference>
<dbReference type="PRINTS" id="PR00040">
    <property type="entry name" value="HTHMERR"/>
</dbReference>
<evidence type="ECO:0000256" key="7">
    <source>
        <dbReference type="ARBA" id="ARBA00023125"/>
    </source>
</evidence>
<keyword evidence="2" id="KW-0475">Mercuric resistance</keyword>
<keyword evidence="5" id="KW-0476">Mercury</keyword>
<evidence type="ECO:0000256" key="6">
    <source>
        <dbReference type="ARBA" id="ARBA00023015"/>
    </source>
</evidence>
<dbReference type="PROSITE" id="PS50937">
    <property type="entry name" value="HTH_MERR_2"/>
    <property type="match status" value="1"/>
</dbReference>
<dbReference type="Proteomes" id="UP000199002">
    <property type="component" value="Unassembled WGS sequence"/>
</dbReference>
<keyword evidence="9" id="KW-0804">Transcription</keyword>
<evidence type="ECO:0000256" key="8">
    <source>
        <dbReference type="ARBA" id="ARBA00023159"/>
    </source>
</evidence>
<evidence type="ECO:0000256" key="2">
    <source>
        <dbReference type="ARBA" id="ARBA00022466"/>
    </source>
</evidence>
<keyword evidence="7" id="KW-0238">DNA-binding</keyword>
<evidence type="ECO:0000259" key="11">
    <source>
        <dbReference type="PROSITE" id="PS50937"/>
    </source>
</evidence>
<dbReference type="NCBIfam" id="TIGR02051">
    <property type="entry name" value="MerR"/>
    <property type="match status" value="1"/>
</dbReference>
<dbReference type="InterPro" id="IPR047057">
    <property type="entry name" value="MerR_fam"/>
</dbReference>
<keyword evidence="8" id="KW-0010">Activator</keyword>
<dbReference type="GO" id="GO:0046689">
    <property type="term" value="P:response to mercury ion"/>
    <property type="evidence" value="ECO:0007669"/>
    <property type="project" value="UniProtKB-KW"/>
</dbReference>
<keyword evidence="3" id="KW-0678">Repressor</keyword>
<evidence type="ECO:0000256" key="9">
    <source>
        <dbReference type="ARBA" id="ARBA00023163"/>
    </source>
</evidence>
<evidence type="ECO:0000313" key="13">
    <source>
        <dbReference type="Proteomes" id="UP000199002"/>
    </source>
</evidence>
<dbReference type="Gene3D" id="1.10.1660.10">
    <property type="match status" value="1"/>
</dbReference>
<dbReference type="GeneID" id="34232236"/>
<proteinExistence type="predicted"/>
<dbReference type="SUPFAM" id="SSF46955">
    <property type="entry name" value="Putative DNA-binding domain"/>
    <property type="match status" value="1"/>
</dbReference>
<dbReference type="GO" id="GO:0045340">
    <property type="term" value="F:mercury ion binding"/>
    <property type="evidence" value="ECO:0007669"/>
    <property type="project" value="InterPro"/>
</dbReference>
<evidence type="ECO:0000256" key="4">
    <source>
        <dbReference type="ARBA" id="ARBA00022723"/>
    </source>
</evidence>
<accession>A0A1H4BR53</accession>
<dbReference type="PANTHER" id="PTHR30204:SF69">
    <property type="entry name" value="MERR-FAMILY TRANSCRIPTIONAL REGULATOR"/>
    <property type="match status" value="1"/>
</dbReference>
<dbReference type="AlphaFoldDB" id="A0A1H4BR53"/>
<dbReference type="InterPro" id="IPR011794">
    <property type="entry name" value="MerR"/>
</dbReference>
<dbReference type="GO" id="GO:0003677">
    <property type="term" value="F:DNA binding"/>
    <property type="evidence" value="ECO:0007669"/>
    <property type="project" value="UniProtKB-KW"/>
</dbReference>
<dbReference type="InterPro" id="IPR009061">
    <property type="entry name" value="DNA-bd_dom_put_sf"/>
</dbReference>
<dbReference type="CDD" id="cd04783">
    <property type="entry name" value="HTH_MerR1"/>
    <property type="match status" value="1"/>
</dbReference>
<name>A0A1H4BR53_9BURK</name>
<dbReference type="SMART" id="SM00422">
    <property type="entry name" value="HTH_MERR"/>
    <property type="match status" value="1"/>
</dbReference>
<evidence type="ECO:0000313" key="12">
    <source>
        <dbReference type="EMBL" id="SEA50557.1"/>
    </source>
</evidence>
<evidence type="ECO:0000256" key="3">
    <source>
        <dbReference type="ARBA" id="ARBA00022491"/>
    </source>
</evidence>
<protein>
    <recommendedName>
        <fullName evidence="1">Mercuric resistance operon regulatory protein</fullName>
    </recommendedName>
</protein>
<reference evidence="13" key="1">
    <citation type="submission" date="2016-10" db="EMBL/GenBank/DDBJ databases">
        <authorList>
            <person name="Varghese N."/>
            <person name="Submissions S."/>
        </authorList>
    </citation>
    <scope>NUCLEOTIDE SEQUENCE [LARGE SCALE GENOMIC DNA]</scope>
    <source>
        <strain evidence="13">DSM 25157</strain>
    </source>
</reference>
<organism evidence="12 13">
    <name type="scientific">Acidovorax soli</name>
    <dbReference type="NCBI Taxonomy" id="592050"/>
    <lineage>
        <taxon>Bacteria</taxon>
        <taxon>Pseudomonadati</taxon>
        <taxon>Pseudomonadota</taxon>
        <taxon>Betaproteobacteria</taxon>
        <taxon>Burkholderiales</taxon>
        <taxon>Comamonadaceae</taxon>
        <taxon>Acidovorax</taxon>
    </lineage>
</organism>
<evidence type="ECO:0000256" key="5">
    <source>
        <dbReference type="ARBA" id="ARBA00022914"/>
    </source>
</evidence>
<dbReference type="Pfam" id="PF09278">
    <property type="entry name" value="MerR-DNA-bind"/>
    <property type="match status" value="1"/>
</dbReference>
<feature type="domain" description="HTH merR-type" evidence="11">
    <location>
        <begin position="3"/>
        <end position="72"/>
    </location>
</feature>